<dbReference type="RefSeq" id="WP_353068848.1">
    <property type="nucleotide sequence ID" value="NZ_CP132932.1"/>
</dbReference>
<evidence type="ECO:0000313" key="2">
    <source>
        <dbReference type="EMBL" id="XCB26254.1"/>
    </source>
</evidence>
<keyword evidence="1" id="KW-0472">Membrane</keyword>
<dbReference type="AlphaFoldDB" id="A0AAU7ZBF4"/>
<accession>A0AAU7ZBF4</accession>
<evidence type="ECO:0000256" key="1">
    <source>
        <dbReference type="SAM" id="Phobius"/>
    </source>
</evidence>
<proteinExistence type="predicted"/>
<reference evidence="2" key="2">
    <citation type="journal article" date="2024" name="Environ. Microbiol.">
        <title>Genome analysis and description of Tunturibacter gen. nov. expands the diversity of Terriglobia in tundra soils.</title>
        <authorList>
            <person name="Messyasz A."/>
            <person name="Mannisto M.K."/>
            <person name="Kerkhof L.J."/>
            <person name="Haggblom M.M."/>
        </authorList>
    </citation>
    <scope>NUCLEOTIDE SEQUENCE</scope>
    <source>
        <strain evidence="2">M8UP23</strain>
    </source>
</reference>
<organism evidence="2">
    <name type="scientific">Tunturiibacter empetritectus</name>
    <dbReference type="NCBI Taxonomy" id="3069691"/>
    <lineage>
        <taxon>Bacteria</taxon>
        <taxon>Pseudomonadati</taxon>
        <taxon>Acidobacteriota</taxon>
        <taxon>Terriglobia</taxon>
        <taxon>Terriglobales</taxon>
        <taxon>Acidobacteriaceae</taxon>
        <taxon>Tunturiibacter</taxon>
    </lineage>
</organism>
<feature type="transmembrane region" description="Helical" evidence="1">
    <location>
        <begin position="6"/>
        <end position="30"/>
    </location>
</feature>
<name>A0AAU7ZBF4_9BACT</name>
<dbReference type="KEGG" id="temp:RBB75_17755"/>
<dbReference type="EMBL" id="CP132932">
    <property type="protein sequence ID" value="XCB26254.1"/>
    <property type="molecule type" value="Genomic_DNA"/>
</dbReference>
<sequence length="66" mass="7288">MTEYPLICGLCFGAGVHLVMMLIVLPLSALHQYDPITIRGMRLGLLIHMIVFGLPVAYGISRFAKD</sequence>
<keyword evidence="1" id="KW-1133">Transmembrane helix</keyword>
<keyword evidence="1" id="KW-0812">Transmembrane</keyword>
<gene>
    <name evidence="2" type="ORF">RBB75_17755</name>
</gene>
<feature type="transmembrane region" description="Helical" evidence="1">
    <location>
        <begin position="42"/>
        <end position="60"/>
    </location>
</feature>
<protein>
    <submittedName>
        <fullName evidence="2">Uncharacterized protein</fullName>
    </submittedName>
</protein>
<reference evidence="2" key="1">
    <citation type="submission" date="2023-08" db="EMBL/GenBank/DDBJ databases">
        <authorList>
            <person name="Messyasz A."/>
            <person name="Mannisto M.K."/>
            <person name="Kerkhof L.J."/>
            <person name="Haggblom M."/>
        </authorList>
    </citation>
    <scope>NUCLEOTIDE SEQUENCE</scope>
    <source>
        <strain evidence="2">M8UP23</strain>
    </source>
</reference>